<proteinExistence type="predicted"/>
<dbReference type="RefSeq" id="WP_103873895.1">
    <property type="nucleotide sequence ID" value="NZ_FNUY01000007.1"/>
</dbReference>
<accession>A0A1H6BKN5</accession>
<evidence type="ECO:0000313" key="2">
    <source>
        <dbReference type="Proteomes" id="UP000236743"/>
    </source>
</evidence>
<name>A0A1H6BKN5_9HYPH</name>
<dbReference type="AlphaFoldDB" id="A0A1H6BKN5"/>
<organism evidence="1 2">
    <name type="scientific">Bosea lathyri</name>
    <dbReference type="NCBI Taxonomy" id="1036778"/>
    <lineage>
        <taxon>Bacteria</taxon>
        <taxon>Pseudomonadati</taxon>
        <taxon>Pseudomonadota</taxon>
        <taxon>Alphaproteobacteria</taxon>
        <taxon>Hyphomicrobiales</taxon>
        <taxon>Boseaceae</taxon>
        <taxon>Bosea</taxon>
    </lineage>
</organism>
<dbReference type="EMBL" id="FNUY01000007">
    <property type="protein sequence ID" value="SEG61269.1"/>
    <property type="molecule type" value="Genomic_DNA"/>
</dbReference>
<keyword evidence="2" id="KW-1185">Reference proteome</keyword>
<evidence type="ECO:0000313" key="1">
    <source>
        <dbReference type="EMBL" id="SEG61269.1"/>
    </source>
</evidence>
<dbReference type="Proteomes" id="UP000236743">
    <property type="component" value="Unassembled WGS sequence"/>
</dbReference>
<protein>
    <submittedName>
        <fullName evidence="1">Uncharacterized protein</fullName>
    </submittedName>
</protein>
<reference evidence="1 2" key="1">
    <citation type="submission" date="2016-10" db="EMBL/GenBank/DDBJ databases">
        <authorList>
            <person name="de Groot N.N."/>
        </authorList>
    </citation>
    <scope>NUCLEOTIDE SEQUENCE [LARGE SCALE GENOMIC DNA]</scope>
    <source>
        <strain evidence="1 2">DSM 26656</strain>
    </source>
</reference>
<sequence length="125" mass="13868">MSASTARDERPSFYIQAATDPIRCTGAFVEYADETLLVEPIESVTEDNFLAVVALDHGLPRLVRLKSTGRDGDGRFTPKGDPKEAFTINDAFTFERRDFGKFVHILGRAVDQTRSFPKLTIGGRS</sequence>
<gene>
    <name evidence="1" type="ORF">SAMN04488115_107322</name>
</gene>